<keyword evidence="1" id="KW-0812">Transmembrane</keyword>
<evidence type="ECO:0000256" key="1">
    <source>
        <dbReference type="SAM" id="Phobius"/>
    </source>
</evidence>
<evidence type="ECO:0000313" key="2">
    <source>
        <dbReference type="EMBL" id="CDW45506.1"/>
    </source>
</evidence>
<dbReference type="AlphaFoldDB" id="A0A0K2V6E5"/>
<feature type="non-terminal residue" evidence="2">
    <location>
        <position position="1"/>
    </location>
</feature>
<keyword evidence="1" id="KW-0472">Membrane</keyword>
<accession>A0A0K2V6E5</accession>
<reference evidence="2" key="1">
    <citation type="submission" date="2014-05" db="EMBL/GenBank/DDBJ databases">
        <authorList>
            <person name="Chronopoulou M."/>
        </authorList>
    </citation>
    <scope>NUCLEOTIDE SEQUENCE</scope>
    <source>
        <tissue evidence="2">Whole organism</tissue>
    </source>
</reference>
<keyword evidence="1" id="KW-1133">Transmembrane helix</keyword>
<protein>
    <submittedName>
        <fullName evidence="2">Uncharacterized protein</fullName>
    </submittedName>
</protein>
<dbReference type="EMBL" id="HACA01028145">
    <property type="protein sequence ID" value="CDW45506.1"/>
    <property type="molecule type" value="Transcribed_RNA"/>
</dbReference>
<name>A0A0K2V6E5_LEPSM</name>
<sequence length="61" mass="7393">YLIPANLGIHFLFLVSFFFIIVLQRSIFHHKTKADSKLQNEDHLKRVLFKLSCLQKYYFVY</sequence>
<proteinExistence type="predicted"/>
<feature type="transmembrane region" description="Helical" evidence="1">
    <location>
        <begin position="6"/>
        <end position="23"/>
    </location>
</feature>
<organism evidence="2">
    <name type="scientific">Lepeophtheirus salmonis</name>
    <name type="common">Salmon louse</name>
    <name type="synonym">Caligus salmonis</name>
    <dbReference type="NCBI Taxonomy" id="72036"/>
    <lineage>
        <taxon>Eukaryota</taxon>
        <taxon>Metazoa</taxon>
        <taxon>Ecdysozoa</taxon>
        <taxon>Arthropoda</taxon>
        <taxon>Crustacea</taxon>
        <taxon>Multicrustacea</taxon>
        <taxon>Hexanauplia</taxon>
        <taxon>Copepoda</taxon>
        <taxon>Siphonostomatoida</taxon>
        <taxon>Caligidae</taxon>
        <taxon>Lepeophtheirus</taxon>
    </lineage>
</organism>